<organism evidence="2 3">
    <name type="scientific">Pleurodeles waltl</name>
    <name type="common">Iberian ribbed newt</name>
    <dbReference type="NCBI Taxonomy" id="8319"/>
    <lineage>
        <taxon>Eukaryota</taxon>
        <taxon>Metazoa</taxon>
        <taxon>Chordata</taxon>
        <taxon>Craniata</taxon>
        <taxon>Vertebrata</taxon>
        <taxon>Euteleostomi</taxon>
        <taxon>Amphibia</taxon>
        <taxon>Batrachia</taxon>
        <taxon>Caudata</taxon>
        <taxon>Salamandroidea</taxon>
        <taxon>Salamandridae</taxon>
        <taxon>Pleurodelinae</taxon>
        <taxon>Pleurodeles</taxon>
    </lineage>
</organism>
<evidence type="ECO:0000313" key="3">
    <source>
        <dbReference type="Proteomes" id="UP001066276"/>
    </source>
</evidence>
<feature type="region of interest" description="Disordered" evidence="1">
    <location>
        <begin position="1"/>
        <end position="46"/>
    </location>
</feature>
<evidence type="ECO:0000256" key="1">
    <source>
        <dbReference type="SAM" id="MobiDB-lite"/>
    </source>
</evidence>
<sequence length="163" mass="17389">MSGVGALPSPERSARRAPMRHAYRNSHQGKPSGEAESPGTSTSECWQGEGRIQQSFPSIGWCCARPEGPSKTLLYENLATQGCYRGLLAHLRHRALAVTRGGRAAGPQAPSPPHIDEPHLLRSPCVGAPGTRQGGMNGNAWAPTRCYTDWGTHPGSQLEPCPS</sequence>
<proteinExistence type="predicted"/>
<reference evidence="2" key="1">
    <citation type="journal article" date="2022" name="bioRxiv">
        <title>Sequencing and chromosome-scale assembly of the giantPleurodeles waltlgenome.</title>
        <authorList>
            <person name="Brown T."/>
            <person name="Elewa A."/>
            <person name="Iarovenko S."/>
            <person name="Subramanian E."/>
            <person name="Araus A.J."/>
            <person name="Petzold A."/>
            <person name="Susuki M."/>
            <person name="Suzuki K.-i.T."/>
            <person name="Hayashi T."/>
            <person name="Toyoda A."/>
            <person name="Oliveira C."/>
            <person name="Osipova E."/>
            <person name="Leigh N.D."/>
            <person name="Simon A."/>
            <person name="Yun M.H."/>
        </authorList>
    </citation>
    <scope>NUCLEOTIDE SEQUENCE</scope>
    <source>
        <strain evidence="2">20211129_DDA</strain>
        <tissue evidence="2">Liver</tissue>
    </source>
</reference>
<dbReference type="Proteomes" id="UP001066276">
    <property type="component" value="Chromosome 7"/>
</dbReference>
<name>A0AAV7P967_PLEWA</name>
<dbReference type="AlphaFoldDB" id="A0AAV7P967"/>
<dbReference type="EMBL" id="JANPWB010000011">
    <property type="protein sequence ID" value="KAJ1124741.1"/>
    <property type="molecule type" value="Genomic_DNA"/>
</dbReference>
<protein>
    <submittedName>
        <fullName evidence="2">Uncharacterized protein</fullName>
    </submittedName>
</protein>
<feature type="compositionally biased region" description="Basic residues" evidence="1">
    <location>
        <begin position="15"/>
        <end position="24"/>
    </location>
</feature>
<gene>
    <name evidence="2" type="ORF">NDU88_003190</name>
</gene>
<keyword evidence="3" id="KW-1185">Reference proteome</keyword>
<comment type="caution">
    <text evidence="2">The sequence shown here is derived from an EMBL/GenBank/DDBJ whole genome shotgun (WGS) entry which is preliminary data.</text>
</comment>
<accession>A0AAV7P967</accession>
<evidence type="ECO:0000313" key="2">
    <source>
        <dbReference type="EMBL" id="KAJ1124741.1"/>
    </source>
</evidence>